<dbReference type="OrthoDB" id="383168at2157"/>
<proteinExistence type="predicted"/>
<dbReference type="KEGG" id="mjh:JH146_0154"/>
<accession>A0A076L9M3</accession>
<feature type="transmembrane region" description="Helical" evidence="1">
    <location>
        <begin position="90"/>
        <end position="108"/>
    </location>
</feature>
<dbReference type="AlphaFoldDB" id="A0A076L9M3"/>
<organism evidence="2 3">
    <name type="scientific">Methanocaldococcus bathoardescens</name>
    <dbReference type="NCBI Taxonomy" id="1301915"/>
    <lineage>
        <taxon>Archaea</taxon>
        <taxon>Methanobacteriati</taxon>
        <taxon>Methanobacteriota</taxon>
        <taxon>Methanomada group</taxon>
        <taxon>Methanococci</taxon>
        <taxon>Methanococcales</taxon>
        <taxon>Methanocaldococcaceae</taxon>
        <taxon>Methanocaldococcus</taxon>
    </lineage>
</organism>
<dbReference type="HOGENOM" id="CLU_1431638_0_0_2"/>
<keyword evidence="1" id="KW-0472">Membrane</keyword>
<reference evidence="2 3" key="1">
    <citation type="journal article" date="2015" name="Int. J. Syst. Evol. Microbiol.">
        <title>M ethanocaldococcus bathoardescens sp. nov., a hyperthermophilic methanogen isolated from a volcanically active deep-sea hydrothermal vent.</title>
        <authorList>
            <person name="Stewart L.C."/>
            <person name="Jung J.H."/>
            <person name="Kim Y.T."/>
            <person name="Kwon S.W."/>
            <person name="Park C.S."/>
            <person name="Holden J.F."/>
        </authorList>
    </citation>
    <scope>NUCLEOTIDE SEQUENCE [LARGE SCALE GENOMIC DNA]</scope>
    <source>
        <strain evidence="2 3">JH146</strain>
    </source>
</reference>
<protein>
    <submittedName>
        <fullName evidence="2">Uncharacterized protein</fullName>
    </submittedName>
</protein>
<evidence type="ECO:0000256" key="1">
    <source>
        <dbReference type="SAM" id="Phobius"/>
    </source>
</evidence>
<feature type="transmembrane region" description="Helical" evidence="1">
    <location>
        <begin position="7"/>
        <end position="27"/>
    </location>
</feature>
<feature type="transmembrane region" description="Helical" evidence="1">
    <location>
        <begin position="133"/>
        <end position="156"/>
    </location>
</feature>
<dbReference type="GeneID" id="24890745"/>
<feature type="transmembrane region" description="Helical" evidence="1">
    <location>
        <begin position="33"/>
        <end position="51"/>
    </location>
</feature>
<dbReference type="EMBL" id="CP009149">
    <property type="protein sequence ID" value="AIJ05005.1"/>
    <property type="molecule type" value="Genomic_DNA"/>
</dbReference>
<name>A0A076L9M3_9EURY</name>
<evidence type="ECO:0000313" key="2">
    <source>
        <dbReference type="EMBL" id="AIJ05005.1"/>
    </source>
</evidence>
<keyword evidence="1" id="KW-0812">Transmembrane</keyword>
<keyword evidence="3" id="KW-1185">Reference proteome</keyword>
<feature type="transmembrane region" description="Helical" evidence="1">
    <location>
        <begin position="63"/>
        <end position="84"/>
    </location>
</feature>
<dbReference type="RefSeq" id="WP_048201214.1">
    <property type="nucleotide sequence ID" value="NZ_CP009149.1"/>
</dbReference>
<evidence type="ECO:0000313" key="3">
    <source>
        <dbReference type="Proteomes" id="UP000028781"/>
    </source>
</evidence>
<dbReference type="Proteomes" id="UP000028781">
    <property type="component" value="Chromosome"/>
</dbReference>
<gene>
    <name evidence="2" type="ORF">JH146_0154</name>
</gene>
<feature type="transmembrane region" description="Helical" evidence="1">
    <location>
        <begin position="168"/>
        <end position="186"/>
    </location>
</feature>
<keyword evidence="1" id="KW-1133">Transmembrane helix</keyword>
<sequence length="189" mass="21493">MLNVRNKIIPGFLMGFLVTASTILLVFLNLKEVANLLIFLILFGIFIYVAKKSHPLFGDREEQLMIFLVGLLWGVFWILGIYLSSKFLNFKLFGISIVLFSVVVEMIVKKSAKVEIDEELIDELKITISEKSAFRAVFSFLISSIVLLYLSISAGLNLEISVYDMSSLPLMILISQLIIFRAYYTLKFS</sequence>